<organism evidence="1">
    <name type="scientific">Rhipicephalus zambeziensis</name>
    <dbReference type="NCBI Taxonomy" id="60191"/>
    <lineage>
        <taxon>Eukaryota</taxon>
        <taxon>Metazoa</taxon>
        <taxon>Ecdysozoa</taxon>
        <taxon>Arthropoda</taxon>
        <taxon>Chelicerata</taxon>
        <taxon>Arachnida</taxon>
        <taxon>Acari</taxon>
        <taxon>Parasitiformes</taxon>
        <taxon>Ixodida</taxon>
        <taxon>Ixodoidea</taxon>
        <taxon>Ixodidae</taxon>
        <taxon>Rhipicephalinae</taxon>
        <taxon>Rhipicephalus</taxon>
        <taxon>Rhipicephalus</taxon>
    </lineage>
</organism>
<protein>
    <submittedName>
        <fullName evidence="1">Uncharacterized protein</fullName>
    </submittedName>
</protein>
<dbReference type="AlphaFoldDB" id="A0A224YAR8"/>
<sequence>MIHMFFFFSICNATVTMLITTRQKKVSQRTVTVVRIKLTYFVSKENVTTSYLLCSIGKCFFQIVTNTASPPPPLAFISLAYW</sequence>
<evidence type="ECO:0000313" key="1">
    <source>
        <dbReference type="EMBL" id="MAA14778.1"/>
    </source>
</evidence>
<reference evidence="1" key="1">
    <citation type="journal article" date="2017" name="Parasit. Vectors">
        <title>Sialotranscriptomics of Rhipicephalus zambeziensis reveals intricate expression profiles of secretory proteins and suggests tight temporal transcriptional regulation during blood-feeding.</title>
        <authorList>
            <person name="de Castro M.H."/>
            <person name="de Klerk D."/>
            <person name="Pienaar R."/>
            <person name="Rees D.J.G."/>
            <person name="Mans B.J."/>
        </authorList>
    </citation>
    <scope>NUCLEOTIDE SEQUENCE</scope>
    <source>
        <tissue evidence="1">Salivary glands</tissue>
    </source>
</reference>
<name>A0A224YAR8_9ACAR</name>
<dbReference type="EMBL" id="GFPF01003632">
    <property type="protein sequence ID" value="MAA14778.1"/>
    <property type="molecule type" value="Transcribed_RNA"/>
</dbReference>
<proteinExistence type="predicted"/>
<accession>A0A224YAR8</accession>